<evidence type="ECO:0000313" key="2">
    <source>
        <dbReference type="EMBL" id="AOW12656.1"/>
    </source>
</evidence>
<dbReference type="Proteomes" id="UP000185680">
    <property type="component" value="Chromosome"/>
</dbReference>
<sequence length="524" mass="58705">MYPMPKTLKSGASFAPLALLTLGVVAFILKSYPMMRPGFDVWWHLGMIEAPQLANPGAFPTSRILWHHFWHHVLDALAIADIFDRALFIHRSQLFATVALVTLSAYLTLRSVLHRFELPKTDILLSALLATVAWFLMSGTASTARDGGPDAFFVQSWSVWYSLNYQISLPFYLAGTACILYAITAADTRFWKVTAAANGGAFIVTCTLAHAAETAYFLVCILLMGLIFIRGKSAIRFLTILLPALIFSVWASLQQSYVRPEIIDLAFSGDWASLHEKIDYFGSILVNDKLNRIDTGWTAMHSLCFISLTTIFLFSVFRKTGPYPAPNLDRRALVFVTATSLMPLALFFSLSAGLLAMTTHLYIAWRFSLASFLFVGLSLPVLLYVHQSGIRSVAIRQWTIATMTLALIFSGVALSYQIDRLQPSYRYLSSLKSSLDEEKSYFGLRPKQQEELSALAESLRQHNTSAPLCTDIFTAYYLFFVERYHHVALPQALEYLPGYEVDTMGCNFAPTRTSIQGLREPVQH</sequence>
<gene>
    <name evidence="2" type="ORF">LPB072_07155</name>
    <name evidence="3" type="ORF">LPB72_16640</name>
</gene>
<name>A0A162SUS8_9BURK</name>
<dbReference type="KEGG" id="hyl:LPB072_07155"/>
<feature type="transmembrane region" description="Helical" evidence="1">
    <location>
        <begin position="397"/>
        <end position="416"/>
    </location>
</feature>
<evidence type="ECO:0000313" key="5">
    <source>
        <dbReference type="Proteomes" id="UP000185680"/>
    </source>
</evidence>
<keyword evidence="1" id="KW-1133">Transmembrane helix</keyword>
<organism evidence="2 5">
    <name type="scientific">Hydrogenophaga crassostreae</name>
    <dbReference type="NCBI Taxonomy" id="1763535"/>
    <lineage>
        <taxon>Bacteria</taxon>
        <taxon>Pseudomonadati</taxon>
        <taxon>Pseudomonadota</taxon>
        <taxon>Betaproteobacteria</taxon>
        <taxon>Burkholderiales</taxon>
        <taxon>Comamonadaceae</taxon>
        <taxon>Hydrogenophaga</taxon>
    </lineage>
</organism>
<dbReference type="STRING" id="1763535.LPB072_07155"/>
<accession>A0A162SUS8</accession>
<keyword evidence="1" id="KW-0812">Transmembrane</keyword>
<feature type="transmembrane region" description="Helical" evidence="1">
    <location>
        <begin position="363"/>
        <end position="385"/>
    </location>
</feature>
<feature type="transmembrane region" description="Helical" evidence="1">
    <location>
        <begin position="332"/>
        <end position="356"/>
    </location>
</feature>
<evidence type="ECO:0000313" key="3">
    <source>
        <dbReference type="EMBL" id="OAD40527.1"/>
    </source>
</evidence>
<evidence type="ECO:0000313" key="4">
    <source>
        <dbReference type="Proteomes" id="UP000185657"/>
    </source>
</evidence>
<feature type="transmembrane region" description="Helical" evidence="1">
    <location>
        <begin position="94"/>
        <end position="113"/>
    </location>
</feature>
<dbReference type="AlphaFoldDB" id="A0A162SUS8"/>
<feature type="transmembrane region" description="Helical" evidence="1">
    <location>
        <begin position="163"/>
        <end position="183"/>
    </location>
</feature>
<dbReference type="EMBL" id="LVWD01000030">
    <property type="protein sequence ID" value="OAD40527.1"/>
    <property type="molecule type" value="Genomic_DNA"/>
</dbReference>
<feature type="transmembrane region" description="Helical" evidence="1">
    <location>
        <begin position="234"/>
        <end position="253"/>
    </location>
</feature>
<reference evidence="3 4" key="1">
    <citation type="submission" date="2016-02" db="EMBL/GenBank/DDBJ databases">
        <title>Draft genome sequence of Hydrogenophaga sp. LPB0072.</title>
        <authorList>
            <person name="Shin S.-K."/>
            <person name="Yi H."/>
        </authorList>
    </citation>
    <scope>NUCLEOTIDE SEQUENCE [LARGE SCALE GENOMIC DNA]</scope>
    <source>
        <strain evidence="3 4">LPB0072</strain>
    </source>
</reference>
<reference evidence="2 5" key="2">
    <citation type="submission" date="2016-10" db="EMBL/GenBank/DDBJ databases">
        <title>Hydorgenophaga sp. LPB0072 isolated from gastropod.</title>
        <authorList>
            <person name="Kim E."/>
            <person name="Yi H."/>
        </authorList>
    </citation>
    <scope>NUCLEOTIDE SEQUENCE [LARGE SCALE GENOMIC DNA]</scope>
    <source>
        <strain evidence="2 5">LPB0072</strain>
    </source>
</reference>
<dbReference type="EMBL" id="CP017476">
    <property type="protein sequence ID" value="AOW12656.1"/>
    <property type="molecule type" value="Genomic_DNA"/>
</dbReference>
<keyword evidence="4" id="KW-1185">Reference proteome</keyword>
<dbReference type="Proteomes" id="UP000185657">
    <property type="component" value="Unassembled WGS sequence"/>
</dbReference>
<evidence type="ECO:0008006" key="6">
    <source>
        <dbReference type="Google" id="ProtNLM"/>
    </source>
</evidence>
<proteinExistence type="predicted"/>
<keyword evidence="1" id="KW-0472">Membrane</keyword>
<feature type="transmembrane region" description="Helical" evidence="1">
    <location>
        <begin position="297"/>
        <end position="317"/>
    </location>
</feature>
<evidence type="ECO:0000256" key="1">
    <source>
        <dbReference type="SAM" id="Phobius"/>
    </source>
</evidence>
<feature type="transmembrane region" description="Helical" evidence="1">
    <location>
        <begin position="125"/>
        <end position="143"/>
    </location>
</feature>
<protein>
    <recommendedName>
        <fullName evidence="6">Glycosyltransferase RgtA/B/C/D-like domain-containing protein</fullName>
    </recommendedName>
</protein>
<feature type="transmembrane region" description="Helical" evidence="1">
    <location>
        <begin position="195"/>
        <end position="228"/>
    </location>
</feature>